<comment type="similarity">
    <text evidence="2">Belongs to the nucleoporin Nup133 family.</text>
</comment>
<name>A0A5E8B1L5_9ASCO</name>
<dbReference type="Gene3D" id="2.130.10.10">
    <property type="entry name" value="YVTN repeat-like/Quinoprotein amine dehydrogenase"/>
    <property type="match status" value="1"/>
</dbReference>
<dbReference type="Proteomes" id="UP000398389">
    <property type="component" value="Unassembled WGS sequence"/>
</dbReference>
<dbReference type="GO" id="GO:0000972">
    <property type="term" value="P:transcription-dependent tethering of RNA polymerase II gene DNA at nuclear periphery"/>
    <property type="evidence" value="ECO:0007669"/>
    <property type="project" value="TreeGrafter"/>
</dbReference>
<dbReference type="AlphaFoldDB" id="A0A5E8B1L5"/>
<evidence type="ECO:0000259" key="9">
    <source>
        <dbReference type="Pfam" id="PF03177"/>
    </source>
</evidence>
<evidence type="ECO:0000256" key="3">
    <source>
        <dbReference type="ARBA" id="ARBA00022448"/>
    </source>
</evidence>
<dbReference type="GeneID" id="43579552"/>
<feature type="compositionally biased region" description="Low complexity" evidence="8">
    <location>
        <begin position="1244"/>
        <end position="1270"/>
    </location>
</feature>
<evidence type="ECO:0000256" key="8">
    <source>
        <dbReference type="SAM" id="MobiDB-lite"/>
    </source>
</evidence>
<evidence type="ECO:0000313" key="12">
    <source>
        <dbReference type="Proteomes" id="UP000398389"/>
    </source>
</evidence>
<dbReference type="Pfam" id="PF03177">
    <property type="entry name" value="Nucleoporin_C"/>
    <property type="match status" value="1"/>
</dbReference>
<feature type="region of interest" description="Disordered" evidence="8">
    <location>
        <begin position="1241"/>
        <end position="1280"/>
    </location>
</feature>
<dbReference type="Pfam" id="PF08801">
    <property type="entry name" value="Nucleoporin_N"/>
    <property type="match status" value="1"/>
</dbReference>
<feature type="domain" description="Nucleoporin Nup133/Nup155-like N-terminal" evidence="10">
    <location>
        <begin position="89"/>
        <end position="490"/>
    </location>
</feature>
<evidence type="ECO:0008006" key="13">
    <source>
        <dbReference type="Google" id="ProtNLM"/>
    </source>
</evidence>
<dbReference type="InterPro" id="IPR007187">
    <property type="entry name" value="Nucleoporin_Nup133/Nup155_C"/>
</dbReference>
<evidence type="ECO:0000256" key="6">
    <source>
        <dbReference type="ARBA" id="ARBA00023010"/>
    </source>
</evidence>
<evidence type="ECO:0000259" key="10">
    <source>
        <dbReference type="Pfam" id="PF08801"/>
    </source>
</evidence>
<dbReference type="InterPro" id="IPR015943">
    <property type="entry name" value="WD40/YVTN_repeat-like_dom_sf"/>
</dbReference>
<feature type="domain" description="Nucleoporin Nup133/Nup155-like C-terminal" evidence="9">
    <location>
        <begin position="610"/>
        <end position="1152"/>
    </location>
</feature>
<evidence type="ECO:0000256" key="2">
    <source>
        <dbReference type="ARBA" id="ARBA00005569"/>
    </source>
</evidence>
<dbReference type="GO" id="GO:0006606">
    <property type="term" value="P:protein import into nucleus"/>
    <property type="evidence" value="ECO:0007669"/>
    <property type="project" value="TreeGrafter"/>
</dbReference>
<dbReference type="GO" id="GO:0016973">
    <property type="term" value="P:poly(A)+ mRNA export from nucleus"/>
    <property type="evidence" value="ECO:0007669"/>
    <property type="project" value="TreeGrafter"/>
</dbReference>
<proteinExistence type="inferred from homology"/>
<accession>A0A5E8B1L5</accession>
<keyword evidence="12" id="KW-1185">Reference proteome</keyword>
<keyword evidence="4" id="KW-0509">mRNA transport</keyword>
<dbReference type="RefSeq" id="XP_031851343.1">
    <property type="nucleotide sequence ID" value="XM_031995452.1"/>
</dbReference>
<keyword evidence="5" id="KW-0653">Protein transport</keyword>
<protein>
    <recommendedName>
        <fullName evidence="13">Nucleoporin Nup133/Nup155-like C-terminal domain-containing protein</fullName>
    </recommendedName>
</protein>
<dbReference type="OrthoDB" id="103454at2759"/>
<dbReference type="PANTHER" id="PTHR13405:SF11">
    <property type="entry name" value="NUCLEAR PORE COMPLEX PROTEIN NUP133"/>
    <property type="match status" value="1"/>
</dbReference>
<reference evidence="11 12" key="1">
    <citation type="submission" date="2019-09" db="EMBL/GenBank/DDBJ databases">
        <authorList>
            <person name="Brejova B."/>
        </authorList>
    </citation>
    <scope>NUCLEOTIDE SEQUENCE [LARGE SCALE GENOMIC DNA]</scope>
</reference>
<evidence type="ECO:0000256" key="4">
    <source>
        <dbReference type="ARBA" id="ARBA00022816"/>
    </source>
</evidence>
<dbReference type="Gene3D" id="1.20.58.1380">
    <property type="match status" value="1"/>
</dbReference>
<comment type="subcellular location">
    <subcellularLocation>
        <location evidence="1">Nucleus envelope</location>
    </subcellularLocation>
</comment>
<sequence length="1280" mass="142137">MSENSFSLKSIRPTSHNGRIFPKVDSISNASDFFLNDSSIKSSTSFASTETSFGEQQSAIQDDIFQNDVSSFESPSLSAVSRDGLIELTKTSKYCVSKLPATPAFLKESHIEETLNGSSDQNTDYALVLAKNGAHVWNYTSPDLVPQPYFFPVSGYNETPILGTLVSPVAGVKEPGFITVVPDTGLVTYWESIGGVIANELLQKKKVITFEIKLHGSERIEILESIDPAGIIASTNIGRFIFITFRDSTGKPSLHAETMRGTGSGIFATLKGAISLAGSRRDVVSIKTGQIIGRDQRQALVVTKSGNLLIWDCQKSGQTNLVLEENLREVMLNTFVSLYPHGASTFQVHDIEYNSSLNYIYLLASFVNNPATSEVFYLLFTLSTAENNVQIISTHRFRTFTSVSTCRPQLLLPSPCKTLFILFSDAVILTDASHDNFEELGNLNRWEDIIPFLPGVEAFAFGREDSVIHNTKVARYPGVIAITKNAGILRIERYPDEEEEVVTPEFSTGELGPALAKTRIEQAVFYGHKNEDINPVDFMVRPEFHFKQEVLDNAFSQVSTDIISSTSPYLPPLLPSQGEYLQLRWKSLNYLCTYLQENFPDEVSIACRLSLLWDLEKLCAAKSLWTEYNNALTSASSNPVAASTANIWSQIITNAATPAKSDKVRHWFRRDVREIVHLLTEATKYDKASGNNIAVTLEVNKMLLISVTQSAYNTREGCSKLYFNLAESDFCEKVPWTATKELMQNFEHQYTHTVAILDSLSPNDENYKVLSEHLVSLVQTLCAIYTERIHWMETFFADATQKEAEKLAEEYMNKRGEWIQTMSKFGHKNTALDTAEQYKIYRSLAEILGTDYLAEVKAAGNQDTRQSMTTVLKLQYYIQKFGYDFARILFQYYVETNQIKALLKQFPRYNEYLERFFKQGNYDRISWIHDLTVENYELAAEKLLSVSVDSERSIKNKRLQLSIAKLSAIASGLDPKTPAGPPLGAAIDFRLETVDILESIEKQLAPYMSVNAESSEATVYPDGISEFLDSQNMTQLKAVLSTAMTRFVKKEALSTEELIDILTLVDVGGGPSGGTPQLNFARALRLVSLPTSGLTNAQVKFNTQLIWRRLFIRDNWEAIERTENQSDELVQKTVAGTLLYKTLSTLVTKDSQKYAAPSPYVLEPAQALWDGNLEAVGEAARYPPAPKNGTGDVAKENGLLSARVGTLSKWAPGIHARVVGEVQRAQGGNMLGKIKYVSEPVRATSNSSTSSSDVDMGGSTASSSTASTGTQPDVDGDVEM</sequence>
<organism evidence="11 12">
    <name type="scientific">Magnusiomyces paraingens</name>
    <dbReference type="NCBI Taxonomy" id="2606893"/>
    <lineage>
        <taxon>Eukaryota</taxon>
        <taxon>Fungi</taxon>
        <taxon>Dikarya</taxon>
        <taxon>Ascomycota</taxon>
        <taxon>Saccharomycotina</taxon>
        <taxon>Dipodascomycetes</taxon>
        <taxon>Dipodascales</taxon>
        <taxon>Dipodascaceae</taxon>
        <taxon>Magnusiomyces</taxon>
    </lineage>
</organism>
<dbReference type="EMBL" id="CABVLU010000001">
    <property type="protein sequence ID" value="VVT45375.1"/>
    <property type="molecule type" value="Genomic_DNA"/>
</dbReference>
<evidence type="ECO:0000256" key="7">
    <source>
        <dbReference type="ARBA" id="ARBA00023242"/>
    </source>
</evidence>
<dbReference type="PANTHER" id="PTHR13405">
    <property type="entry name" value="NUCLEAR PORE COMPLEX PROTEIN NUP133"/>
    <property type="match status" value="1"/>
</dbReference>
<dbReference type="GO" id="GO:0031080">
    <property type="term" value="C:nuclear pore outer ring"/>
    <property type="evidence" value="ECO:0007669"/>
    <property type="project" value="TreeGrafter"/>
</dbReference>
<dbReference type="GO" id="GO:0017056">
    <property type="term" value="F:structural constituent of nuclear pore"/>
    <property type="evidence" value="ECO:0007669"/>
    <property type="project" value="InterPro"/>
</dbReference>
<dbReference type="InterPro" id="IPR037624">
    <property type="entry name" value="Nup133-like"/>
</dbReference>
<keyword evidence="7" id="KW-0539">Nucleus</keyword>
<evidence type="ECO:0000313" key="11">
    <source>
        <dbReference type="EMBL" id="VVT45375.1"/>
    </source>
</evidence>
<keyword evidence="3" id="KW-0813">Transport</keyword>
<dbReference type="SUPFAM" id="SSF117289">
    <property type="entry name" value="Nucleoporin domain"/>
    <property type="match status" value="1"/>
</dbReference>
<keyword evidence="6" id="KW-0811">Translocation</keyword>
<gene>
    <name evidence="11" type="ORF">SAPINGB_P000729</name>
</gene>
<evidence type="ECO:0000256" key="5">
    <source>
        <dbReference type="ARBA" id="ARBA00022927"/>
    </source>
</evidence>
<dbReference type="InterPro" id="IPR014908">
    <property type="entry name" value="Nucleoporin_Nup133/Nup155_N"/>
</dbReference>
<evidence type="ECO:0000256" key="1">
    <source>
        <dbReference type="ARBA" id="ARBA00004259"/>
    </source>
</evidence>